<evidence type="ECO:0000259" key="1">
    <source>
        <dbReference type="Pfam" id="PF23859"/>
    </source>
</evidence>
<sequence length="349" mass="38882">MPESAPTSLTLINEVSLVERDGQLQAVCPCSGFYLCGHCVHDVCFDCDECAGPGCACACMREEQEVRALGVRIYLTTHMVNWLATSEVPLMVNRGRLAPRKSFPRARSAWVLDSGGFTMLQRNGRWTLSAEQYAVEVRRYAEAIGRMEWAAPQDWMCEPWVIYGGTHQGQRYHGTRAARGLADDDPEQDLDTAVALHQRYTVDNFLALRRLAPDLPFIPVLQGWELRHYLDCAQLYADAGVDLTTEPVVGLGSVCRRQATAEIRHIVETFAVRGVRLHGFGVKIKGLAAYARHLTSVDSMAWSKDARYSPPLAGHSHKNCANCPDWAFRWHARVVADAAVHERGRSVCA</sequence>
<gene>
    <name evidence="2" type="ORF">GCM10009802_08020</name>
</gene>
<dbReference type="InterPro" id="IPR055645">
    <property type="entry name" value="DpdA"/>
</dbReference>
<comment type="caution">
    <text evidence="2">The sequence shown here is derived from an EMBL/GenBank/DDBJ whole genome shotgun (WGS) entry which is preliminary data.</text>
</comment>
<reference evidence="2 3" key="1">
    <citation type="journal article" date="2019" name="Int. J. Syst. Evol. Microbiol.">
        <title>The Global Catalogue of Microorganisms (GCM) 10K type strain sequencing project: providing services to taxonomists for standard genome sequencing and annotation.</title>
        <authorList>
            <consortium name="The Broad Institute Genomics Platform"/>
            <consortium name="The Broad Institute Genome Sequencing Center for Infectious Disease"/>
            <person name="Wu L."/>
            <person name="Ma J."/>
        </authorList>
    </citation>
    <scope>NUCLEOTIDE SEQUENCE [LARGE SCALE GENOMIC DNA]</scope>
    <source>
        <strain evidence="2 3">JCM 15481</strain>
    </source>
</reference>
<accession>A0ABN2XG10</accession>
<dbReference type="Pfam" id="PF23859">
    <property type="entry name" value="DpdA"/>
    <property type="match status" value="2"/>
</dbReference>
<proteinExistence type="predicted"/>
<organism evidence="2 3">
    <name type="scientific">Streptomyces synnematoformans</name>
    <dbReference type="NCBI Taxonomy" id="415721"/>
    <lineage>
        <taxon>Bacteria</taxon>
        <taxon>Bacillati</taxon>
        <taxon>Actinomycetota</taxon>
        <taxon>Actinomycetes</taxon>
        <taxon>Kitasatosporales</taxon>
        <taxon>Streptomycetaceae</taxon>
        <taxon>Streptomyces</taxon>
    </lineage>
</organism>
<dbReference type="RefSeq" id="WP_344287914.1">
    <property type="nucleotide sequence ID" value="NZ_BAAAPF010000010.1"/>
</dbReference>
<evidence type="ECO:0000313" key="2">
    <source>
        <dbReference type="EMBL" id="GAA2110737.1"/>
    </source>
</evidence>
<keyword evidence="3" id="KW-1185">Reference proteome</keyword>
<name>A0ABN2XG10_9ACTN</name>
<dbReference type="EMBL" id="BAAAPF010000010">
    <property type="protein sequence ID" value="GAA2110737.1"/>
    <property type="molecule type" value="Genomic_DNA"/>
</dbReference>
<dbReference type="Proteomes" id="UP001500443">
    <property type="component" value="Unassembled WGS sequence"/>
</dbReference>
<evidence type="ECO:0000313" key="3">
    <source>
        <dbReference type="Proteomes" id="UP001500443"/>
    </source>
</evidence>
<feature type="domain" description="DeoxyPurine in DNA protein A" evidence="1">
    <location>
        <begin position="72"/>
        <end position="163"/>
    </location>
</feature>
<feature type="domain" description="DeoxyPurine in DNA protein A" evidence="1">
    <location>
        <begin position="193"/>
        <end position="340"/>
    </location>
</feature>
<protein>
    <recommendedName>
        <fullName evidence="1">DeoxyPurine in DNA protein A domain-containing protein</fullName>
    </recommendedName>
</protein>